<name>A0A915BT29_PARUN</name>
<protein>
    <submittedName>
        <fullName evidence="2">Uncharacterized protein</fullName>
    </submittedName>
</protein>
<dbReference type="AlphaFoldDB" id="A0A915BT29"/>
<proteinExistence type="predicted"/>
<accession>A0A915BT29</accession>
<evidence type="ECO:0000313" key="2">
    <source>
        <dbReference type="WBParaSite" id="PgR057_g054_t01"/>
    </source>
</evidence>
<dbReference type="WBParaSite" id="PgR057_g054_t01">
    <property type="protein sequence ID" value="PgR057_g054_t01"/>
    <property type="gene ID" value="PgR057_g054"/>
</dbReference>
<organism evidence="1 2">
    <name type="scientific">Parascaris univalens</name>
    <name type="common">Nematode worm</name>
    <dbReference type="NCBI Taxonomy" id="6257"/>
    <lineage>
        <taxon>Eukaryota</taxon>
        <taxon>Metazoa</taxon>
        <taxon>Ecdysozoa</taxon>
        <taxon>Nematoda</taxon>
        <taxon>Chromadorea</taxon>
        <taxon>Rhabditida</taxon>
        <taxon>Spirurina</taxon>
        <taxon>Ascaridomorpha</taxon>
        <taxon>Ascaridoidea</taxon>
        <taxon>Ascarididae</taxon>
        <taxon>Parascaris</taxon>
    </lineage>
</organism>
<evidence type="ECO:0000313" key="1">
    <source>
        <dbReference type="Proteomes" id="UP000887569"/>
    </source>
</evidence>
<sequence>MLRVSRFNQTKPLAGPSINCYHFFGAKHVWQYSGCSISFDILDRNQLYNNTFLEKKRTLAVSLEC</sequence>
<keyword evidence="1" id="KW-1185">Reference proteome</keyword>
<dbReference type="Proteomes" id="UP000887569">
    <property type="component" value="Unplaced"/>
</dbReference>
<reference evidence="2" key="1">
    <citation type="submission" date="2022-11" db="UniProtKB">
        <authorList>
            <consortium name="WormBaseParasite"/>
        </authorList>
    </citation>
    <scope>IDENTIFICATION</scope>
</reference>